<sequence>MLPKMFSADFRHKIYRFATLVDPFANQFEVLVEKINNNIYLTHGWYALKDFYNINRIEAWVTLVYTGRGQFGIILRDRFRAVIDPPKFEPPMKFKLYKSRVGSDFVADLLEDTNLLSYTHEIGVDDITFEKKLSAYDITTKFLMVPYEEFGEKAFKKKMTTIEIVDDSGNIWKCIIICGSFQYKHYKIGGEWKRLVAARRIDVGDMIKLHCDVLGKDDHLYIKLNR</sequence>
<organism evidence="1 2">
    <name type="scientific">Trifolium pratense</name>
    <name type="common">Red clover</name>
    <dbReference type="NCBI Taxonomy" id="57577"/>
    <lineage>
        <taxon>Eukaryota</taxon>
        <taxon>Viridiplantae</taxon>
        <taxon>Streptophyta</taxon>
        <taxon>Embryophyta</taxon>
        <taxon>Tracheophyta</taxon>
        <taxon>Spermatophyta</taxon>
        <taxon>Magnoliopsida</taxon>
        <taxon>eudicotyledons</taxon>
        <taxon>Gunneridae</taxon>
        <taxon>Pentapetalae</taxon>
        <taxon>rosids</taxon>
        <taxon>fabids</taxon>
        <taxon>Fabales</taxon>
        <taxon>Fabaceae</taxon>
        <taxon>Papilionoideae</taxon>
        <taxon>50 kb inversion clade</taxon>
        <taxon>NPAAA clade</taxon>
        <taxon>Hologalegina</taxon>
        <taxon>IRL clade</taxon>
        <taxon>Trifolieae</taxon>
        <taxon>Trifolium</taxon>
    </lineage>
</organism>
<gene>
    <name evidence="1" type="ORF">MILVUS5_LOCUS14042</name>
</gene>
<dbReference type="EMBL" id="CASHSV030000055">
    <property type="protein sequence ID" value="CAJ2645100.1"/>
    <property type="molecule type" value="Genomic_DNA"/>
</dbReference>
<keyword evidence="2" id="KW-1185">Reference proteome</keyword>
<name>A0ACB0JK52_TRIPR</name>
<proteinExistence type="predicted"/>
<comment type="caution">
    <text evidence="1">The sequence shown here is derived from an EMBL/GenBank/DDBJ whole genome shotgun (WGS) entry which is preliminary data.</text>
</comment>
<accession>A0ACB0JK52</accession>
<protein>
    <submittedName>
        <fullName evidence="1">Uncharacterized protein</fullName>
    </submittedName>
</protein>
<reference evidence="1" key="1">
    <citation type="submission" date="2023-10" db="EMBL/GenBank/DDBJ databases">
        <authorList>
            <person name="Rodriguez Cubillos JULIANA M."/>
            <person name="De Vega J."/>
        </authorList>
    </citation>
    <scope>NUCLEOTIDE SEQUENCE</scope>
</reference>
<evidence type="ECO:0000313" key="2">
    <source>
        <dbReference type="Proteomes" id="UP001177021"/>
    </source>
</evidence>
<evidence type="ECO:0000313" key="1">
    <source>
        <dbReference type="EMBL" id="CAJ2645100.1"/>
    </source>
</evidence>
<dbReference type="Proteomes" id="UP001177021">
    <property type="component" value="Unassembled WGS sequence"/>
</dbReference>